<dbReference type="SUPFAM" id="SSF47473">
    <property type="entry name" value="EF-hand"/>
    <property type="match status" value="2"/>
</dbReference>
<dbReference type="InterPro" id="IPR036058">
    <property type="entry name" value="Kazal_dom_sf"/>
</dbReference>
<feature type="disulfide bond" evidence="8">
    <location>
        <begin position="122"/>
        <end position="142"/>
    </location>
</feature>
<evidence type="ECO:0000259" key="13">
    <source>
        <dbReference type="PROSITE" id="PS51465"/>
    </source>
</evidence>
<dbReference type="SUPFAM" id="SSF100895">
    <property type="entry name" value="Kazal-type serine protease inhibitors"/>
    <property type="match status" value="1"/>
</dbReference>
<name>A0AAJ7NAR3_9HYME</name>
<comment type="caution">
    <text evidence="8">Lacks conserved residue(s) required for the propagation of feature annotation.</text>
</comment>
<dbReference type="AlphaFoldDB" id="A0AAJ7NAR3"/>
<dbReference type="CDD" id="cd00191">
    <property type="entry name" value="TY"/>
    <property type="match status" value="2"/>
</dbReference>
<dbReference type="KEGG" id="ccal:108628525"/>
<dbReference type="GO" id="GO:0008201">
    <property type="term" value="F:heparin binding"/>
    <property type="evidence" value="ECO:0007669"/>
    <property type="project" value="TreeGrafter"/>
</dbReference>
<reference evidence="15" key="1">
    <citation type="submission" date="2025-08" db="UniProtKB">
        <authorList>
            <consortium name="RefSeq"/>
        </authorList>
    </citation>
    <scope>IDENTIFICATION</scope>
    <source>
        <tissue evidence="15">Whole body</tissue>
    </source>
</reference>
<evidence type="ECO:0000256" key="5">
    <source>
        <dbReference type="ARBA" id="ARBA00022837"/>
    </source>
</evidence>
<feature type="signal peptide" evidence="10">
    <location>
        <begin position="1"/>
        <end position="21"/>
    </location>
</feature>
<dbReference type="Gene3D" id="4.10.800.10">
    <property type="entry name" value="Thyroglobulin type-1"/>
    <property type="match status" value="2"/>
</dbReference>
<dbReference type="InterPro" id="IPR051950">
    <property type="entry name" value="Dev_reg/Prot_inhib"/>
</dbReference>
<evidence type="ECO:0000259" key="11">
    <source>
        <dbReference type="PROSITE" id="PS50222"/>
    </source>
</evidence>
<dbReference type="SMART" id="SM00211">
    <property type="entry name" value="TY"/>
    <property type="match status" value="2"/>
</dbReference>
<keyword evidence="6 8" id="KW-1015">Disulfide bond</keyword>
<evidence type="ECO:0000259" key="12">
    <source>
        <dbReference type="PROSITE" id="PS51162"/>
    </source>
</evidence>
<dbReference type="SUPFAM" id="SSF57610">
    <property type="entry name" value="Thyroglobulin type-1 domain"/>
    <property type="match status" value="2"/>
</dbReference>
<sequence length="556" mass="63545">MMIPVIRAAVLLSVFVHLDAAVNTITLAKEECRKKIAECTMSEGASTPVCGSDGVTYSSQCRVISKQCQGMSILIKHTGPCPETPACFSARLTARPGARPVCRPDGTYAPVQCHEETGYCWCVTPQGRPLPDTSVRNERPRCVKKPGPRSAASTRSGQRRRSPNWKQRRQYSNKHRNTCDRAEKSKFNGNLIENFKIEYRRTNISADGDKNVERVLSWKFLTLDKNGDGYLDRAEYKELRRLAKKAVRPKKCARTFARTCDLNRDLRLSRQEWGACLANDFTLRLFLSLNPADERPEVPEAQRTRVMDQVLKGNLAPVHSRPTFNDDPIDTKEDSDANDCLTDRRSVLEDVRQNSQEKFYVPECTPDGRYNRVQCYSGYCWCVYQDTGKPIPGTSSKDRTPNCNPVPTPSRPMKGCPEQKKQLFLRDLMDLMHKKMKASGTDSDETTAKWQASKEEQIATWHFVMLDKNKNKVLEKKEWKNFRTMVANNRQLQRCGKRLPRYCDINNDRKISMTEWFSCLNAQRPTTSESTEKVSTSKPKRMGPNPLDQFLKNDDD</sequence>
<dbReference type="GO" id="GO:0030198">
    <property type="term" value="P:extracellular matrix organization"/>
    <property type="evidence" value="ECO:0007669"/>
    <property type="project" value="TreeGrafter"/>
</dbReference>
<feature type="region of interest" description="Disordered" evidence="9">
    <location>
        <begin position="132"/>
        <end position="179"/>
    </location>
</feature>
<dbReference type="InterPro" id="IPR018247">
    <property type="entry name" value="EF_Hand_1_Ca_BS"/>
</dbReference>
<dbReference type="RefSeq" id="XP_017886004.1">
    <property type="nucleotide sequence ID" value="XM_018030515.2"/>
</dbReference>
<evidence type="ECO:0000313" key="15">
    <source>
        <dbReference type="RefSeq" id="XP_017886004.1"/>
    </source>
</evidence>
<keyword evidence="2" id="KW-0964">Secreted</keyword>
<feature type="disulfide bond" evidence="8">
    <location>
        <begin position="113"/>
        <end position="120"/>
    </location>
</feature>
<dbReference type="Pfam" id="PF00086">
    <property type="entry name" value="Thyroglobulin_1"/>
    <property type="match status" value="2"/>
</dbReference>
<feature type="chain" id="PRO_5042566840" evidence="10">
    <location>
        <begin position="22"/>
        <end position="556"/>
    </location>
</feature>
<evidence type="ECO:0000256" key="8">
    <source>
        <dbReference type="PROSITE-ProRule" id="PRU00500"/>
    </source>
</evidence>
<dbReference type="InterPro" id="IPR002048">
    <property type="entry name" value="EF_hand_dom"/>
</dbReference>
<feature type="compositionally biased region" description="Basic residues" evidence="9">
    <location>
        <begin position="157"/>
        <end position="176"/>
    </location>
</feature>
<feature type="domain" description="EF-hand" evidence="11">
    <location>
        <begin position="211"/>
        <end position="246"/>
    </location>
</feature>
<dbReference type="PROSITE" id="PS50222">
    <property type="entry name" value="EF_HAND_2"/>
    <property type="match status" value="1"/>
</dbReference>
<feature type="region of interest" description="Disordered" evidence="9">
    <location>
        <begin position="524"/>
        <end position="556"/>
    </location>
</feature>
<dbReference type="InterPro" id="IPR019577">
    <property type="entry name" value="SPARC/Testican_Ca-bd-dom"/>
</dbReference>
<dbReference type="CDD" id="cd16234">
    <property type="entry name" value="EFh_SPARC_SMOC"/>
    <property type="match status" value="2"/>
</dbReference>
<keyword evidence="7" id="KW-0325">Glycoprotein</keyword>
<dbReference type="Pfam" id="PF10591">
    <property type="entry name" value="SPARC_Ca_bdg"/>
    <property type="match status" value="2"/>
</dbReference>
<dbReference type="SMART" id="SM00054">
    <property type="entry name" value="EFh"/>
    <property type="match status" value="3"/>
</dbReference>
<evidence type="ECO:0000256" key="6">
    <source>
        <dbReference type="ARBA" id="ARBA00023157"/>
    </source>
</evidence>
<feature type="compositionally biased region" description="Basic and acidic residues" evidence="9">
    <location>
        <begin position="329"/>
        <end position="338"/>
    </location>
</feature>
<dbReference type="InterPro" id="IPR002350">
    <property type="entry name" value="Kazal_dom"/>
</dbReference>
<dbReference type="SMART" id="SM00280">
    <property type="entry name" value="KAZAL"/>
    <property type="match status" value="1"/>
</dbReference>
<dbReference type="FunFam" id="4.10.800.10:FF:000004">
    <property type="entry name" value="SPARC-related modular calcium-binding protein 1"/>
    <property type="match status" value="1"/>
</dbReference>
<dbReference type="CDD" id="cd00104">
    <property type="entry name" value="KAZAL_FS"/>
    <property type="match status" value="1"/>
</dbReference>
<keyword evidence="4" id="KW-0677">Repeat</keyword>
<dbReference type="GO" id="GO:0005509">
    <property type="term" value="F:calcium ion binding"/>
    <property type="evidence" value="ECO:0007669"/>
    <property type="project" value="InterPro"/>
</dbReference>
<dbReference type="PROSITE" id="PS00484">
    <property type="entry name" value="THYROGLOBULIN_1_1"/>
    <property type="match status" value="1"/>
</dbReference>
<protein>
    <submittedName>
        <fullName evidence="15">SPARC-related modular calcium-binding protein 1 isoform X1</fullName>
    </submittedName>
</protein>
<evidence type="ECO:0000256" key="2">
    <source>
        <dbReference type="ARBA" id="ARBA00022525"/>
    </source>
</evidence>
<feature type="domain" description="Thyroglobulin type-1" evidence="12">
    <location>
        <begin position="337"/>
        <end position="403"/>
    </location>
</feature>
<comment type="subcellular location">
    <subcellularLocation>
        <location evidence="1">Secreted</location>
    </subcellularLocation>
</comment>
<dbReference type="InterPro" id="IPR036857">
    <property type="entry name" value="Thyroglobulin_1_sf"/>
</dbReference>
<dbReference type="GO" id="GO:0005615">
    <property type="term" value="C:extracellular space"/>
    <property type="evidence" value="ECO:0007669"/>
    <property type="project" value="TreeGrafter"/>
</dbReference>
<evidence type="ECO:0000256" key="3">
    <source>
        <dbReference type="ARBA" id="ARBA00022729"/>
    </source>
</evidence>
<evidence type="ECO:0000256" key="7">
    <source>
        <dbReference type="ARBA" id="ARBA00023180"/>
    </source>
</evidence>
<dbReference type="Gene3D" id="3.30.60.30">
    <property type="match status" value="1"/>
</dbReference>
<accession>A0AAJ7NAR3</accession>
<evidence type="ECO:0000256" key="4">
    <source>
        <dbReference type="ARBA" id="ARBA00022737"/>
    </source>
</evidence>
<feature type="region of interest" description="Disordered" evidence="9">
    <location>
        <begin position="393"/>
        <end position="416"/>
    </location>
</feature>
<feature type="compositionally biased region" description="Low complexity" evidence="9">
    <location>
        <begin position="526"/>
        <end position="537"/>
    </location>
</feature>
<feature type="domain" description="Thyroglobulin type-1" evidence="12">
    <location>
        <begin position="78"/>
        <end position="142"/>
    </location>
</feature>
<evidence type="ECO:0000313" key="14">
    <source>
        <dbReference type="Proteomes" id="UP000694925"/>
    </source>
</evidence>
<evidence type="ECO:0000256" key="10">
    <source>
        <dbReference type="SAM" id="SignalP"/>
    </source>
</evidence>
<dbReference type="PROSITE" id="PS00018">
    <property type="entry name" value="EF_HAND_1"/>
    <property type="match status" value="3"/>
</dbReference>
<feature type="domain" description="Kazal-like" evidence="13">
    <location>
        <begin position="26"/>
        <end position="83"/>
    </location>
</feature>
<proteinExistence type="predicted"/>
<dbReference type="Gene3D" id="1.10.238.10">
    <property type="entry name" value="EF-hand"/>
    <property type="match status" value="2"/>
</dbReference>
<gene>
    <name evidence="15" type="primary">LOC108628525</name>
</gene>
<keyword evidence="3 10" id="KW-0732">Signal</keyword>
<keyword evidence="5" id="KW-0106">Calcium</keyword>
<dbReference type="PROSITE" id="PS51162">
    <property type="entry name" value="THYROGLOBULIN_1_2"/>
    <property type="match status" value="2"/>
</dbReference>
<dbReference type="GeneID" id="108628525"/>
<evidence type="ECO:0000256" key="9">
    <source>
        <dbReference type="SAM" id="MobiDB-lite"/>
    </source>
</evidence>
<dbReference type="PANTHER" id="PTHR12352:SF30">
    <property type="entry name" value="FI05255P"/>
    <property type="match status" value="1"/>
</dbReference>
<evidence type="ECO:0000256" key="1">
    <source>
        <dbReference type="ARBA" id="ARBA00004613"/>
    </source>
</evidence>
<dbReference type="Proteomes" id="UP000694925">
    <property type="component" value="Unplaced"/>
</dbReference>
<dbReference type="PROSITE" id="PS51465">
    <property type="entry name" value="KAZAL_2"/>
    <property type="match status" value="1"/>
</dbReference>
<dbReference type="InterPro" id="IPR011992">
    <property type="entry name" value="EF-hand-dom_pair"/>
</dbReference>
<dbReference type="CTD" id="36048"/>
<dbReference type="InterPro" id="IPR000716">
    <property type="entry name" value="Thyroglobulin_1"/>
</dbReference>
<organism evidence="14 15">
    <name type="scientific">Ceratina calcarata</name>
    <dbReference type="NCBI Taxonomy" id="156304"/>
    <lineage>
        <taxon>Eukaryota</taxon>
        <taxon>Metazoa</taxon>
        <taxon>Ecdysozoa</taxon>
        <taxon>Arthropoda</taxon>
        <taxon>Hexapoda</taxon>
        <taxon>Insecta</taxon>
        <taxon>Pterygota</taxon>
        <taxon>Neoptera</taxon>
        <taxon>Endopterygota</taxon>
        <taxon>Hymenoptera</taxon>
        <taxon>Apocrita</taxon>
        <taxon>Aculeata</taxon>
        <taxon>Apoidea</taxon>
        <taxon>Anthophila</taxon>
        <taxon>Apidae</taxon>
        <taxon>Ceratina</taxon>
        <taxon>Zadontomerus</taxon>
    </lineage>
</organism>
<feature type="region of interest" description="Disordered" evidence="9">
    <location>
        <begin position="317"/>
        <end position="338"/>
    </location>
</feature>
<dbReference type="PANTHER" id="PTHR12352">
    <property type="entry name" value="SECRETED MODULAR CALCIUM-BINDING PROTEIN"/>
    <property type="match status" value="1"/>
</dbReference>
<dbReference type="GO" id="GO:0005604">
    <property type="term" value="C:basement membrane"/>
    <property type="evidence" value="ECO:0007669"/>
    <property type="project" value="TreeGrafter"/>
</dbReference>
<keyword evidence="14" id="KW-1185">Reference proteome</keyword>
<dbReference type="GO" id="GO:0050840">
    <property type="term" value="F:extracellular matrix binding"/>
    <property type="evidence" value="ECO:0007669"/>
    <property type="project" value="TreeGrafter"/>
</dbReference>
<dbReference type="Pfam" id="PF07648">
    <property type="entry name" value="Kazal_2"/>
    <property type="match status" value="1"/>
</dbReference>